<feature type="transmembrane region" description="Helical" evidence="10">
    <location>
        <begin position="40"/>
        <end position="58"/>
    </location>
</feature>
<dbReference type="PANTHER" id="PTHR21137:SF35">
    <property type="entry name" value="ODORANT RECEPTOR 19A-RELATED"/>
    <property type="match status" value="1"/>
</dbReference>
<evidence type="ECO:0000256" key="4">
    <source>
        <dbReference type="ARBA" id="ARBA00022692"/>
    </source>
</evidence>
<dbReference type="InterPro" id="IPR004117">
    <property type="entry name" value="7tm6_olfct_rcpt"/>
</dbReference>
<dbReference type="AlphaFoldDB" id="A0A0L7QJ05"/>
<name>A0A0L7QJ05_9HYME</name>
<gene>
    <name evidence="11" type="ORF">WH47_10770</name>
</gene>
<keyword evidence="9 10" id="KW-0807">Transducer</keyword>
<evidence type="ECO:0000256" key="7">
    <source>
        <dbReference type="ARBA" id="ARBA00023136"/>
    </source>
</evidence>
<dbReference type="GO" id="GO:0005549">
    <property type="term" value="F:odorant binding"/>
    <property type="evidence" value="ECO:0007669"/>
    <property type="project" value="InterPro"/>
</dbReference>
<evidence type="ECO:0000256" key="2">
    <source>
        <dbReference type="ARBA" id="ARBA00022475"/>
    </source>
</evidence>
<dbReference type="PANTHER" id="PTHR21137">
    <property type="entry name" value="ODORANT RECEPTOR"/>
    <property type="match status" value="1"/>
</dbReference>
<evidence type="ECO:0000256" key="8">
    <source>
        <dbReference type="ARBA" id="ARBA00023170"/>
    </source>
</evidence>
<protein>
    <recommendedName>
        <fullName evidence="10">Odorant receptor</fullName>
    </recommendedName>
</protein>
<evidence type="ECO:0000256" key="9">
    <source>
        <dbReference type="ARBA" id="ARBA00023224"/>
    </source>
</evidence>
<feature type="transmembrane region" description="Helical" evidence="10">
    <location>
        <begin position="128"/>
        <end position="152"/>
    </location>
</feature>
<keyword evidence="2" id="KW-1003">Cell membrane</keyword>
<dbReference type="GO" id="GO:0005886">
    <property type="term" value="C:plasma membrane"/>
    <property type="evidence" value="ECO:0007669"/>
    <property type="project" value="UniProtKB-SubCell"/>
</dbReference>
<comment type="caution">
    <text evidence="11">The sequence shown here is derived from an EMBL/GenBank/DDBJ whole genome shotgun (WGS) entry which is preliminary data.</text>
</comment>
<keyword evidence="6 10" id="KW-1133">Transmembrane helix</keyword>
<comment type="similarity">
    <text evidence="10">Belongs to the insect chemoreceptor superfamily. Heteromeric odorant receptor channel (TC 1.A.69) family.</text>
</comment>
<comment type="caution">
    <text evidence="10">Lacks conserved residue(s) required for the propagation of feature annotation.</text>
</comment>
<keyword evidence="5 10" id="KW-0552">Olfaction</keyword>
<evidence type="ECO:0000313" key="12">
    <source>
        <dbReference type="Proteomes" id="UP000053825"/>
    </source>
</evidence>
<comment type="subcellular location">
    <subcellularLocation>
        <location evidence="1 10">Cell membrane</location>
        <topology evidence="1 10">Multi-pass membrane protein</topology>
    </subcellularLocation>
</comment>
<keyword evidence="4 10" id="KW-0812">Transmembrane</keyword>
<evidence type="ECO:0000313" key="11">
    <source>
        <dbReference type="EMBL" id="KOC58622.1"/>
    </source>
</evidence>
<dbReference type="GO" id="GO:0007165">
    <property type="term" value="P:signal transduction"/>
    <property type="evidence" value="ECO:0007669"/>
    <property type="project" value="UniProtKB-KW"/>
</dbReference>
<evidence type="ECO:0000256" key="5">
    <source>
        <dbReference type="ARBA" id="ARBA00022725"/>
    </source>
</evidence>
<reference evidence="12" key="1">
    <citation type="submission" date="2015-07" db="EMBL/GenBank/DDBJ databases">
        <title>The genome of Habropoda laboriosa.</title>
        <authorList>
            <person name="Pan H."/>
            <person name="Kapheim K."/>
        </authorList>
    </citation>
    <scope>NUCLEOTIDE SEQUENCE [LARGE SCALE GENOMIC DNA]</scope>
</reference>
<keyword evidence="7 10" id="KW-0472">Membrane</keyword>
<sequence length="375" mass="42870">MLKYPSPERAISLVHVITAFTCCWPLPSTATKSLVLQFKILRSFLLLNALVLFLPLLYALHVHRNDAENVAKAACLTLALVQIFFQTFVCIGQYDHFQKLIEEMKICCETAKPYERDVFQRYVNKHSLFYITCSSWFYLTAIIMVLGSLLISDPFPTNAVYPFPVNFEPLRSIIFMHQSFVGIQCAAHASMNVLSALLLLFTTARFEILMTELRNVNDIETLIKSMKKYSTVRSDREVAEEVGAVRRGNRFKRVLRTRTNLLIRLPKQPFAVKAQFLTVSGTALLEVLMCSLPADHLIDMSENIMQGIYESKWYERSLKIQKSTVLMLTPQSPVTVKIKCLIPVLSLNFYCSYVSNVFSLFTALRIAMINDETEN</sequence>
<evidence type="ECO:0000256" key="3">
    <source>
        <dbReference type="ARBA" id="ARBA00022606"/>
    </source>
</evidence>
<proteinExistence type="inferred from homology"/>
<organism evidence="11 12">
    <name type="scientific">Habropoda laboriosa</name>
    <dbReference type="NCBI Taxonomy" id="597456"/>
    <lineage>
        <taxon>Eukaryota</taxon>
        <taxon>Metazoa</taxon>
        <taxon>Ecdysozoa</taxon>
        <taxon>Arthropoda</taxon>
        <taxon>Hexapoda</taxon>
        <taxon>Insecta</taxon>
        <taxon>Pterygota</taxon>
        <taxon>Neoptera</taxon>
        <taxon>Endopterygota</taxon>
        <taxon>Hymenoptera</taxon>
        <taxon>Apocrita</taxon>
        <taxon>Aculeata</taxon>
        <taxon>Apoidea</taxon>
        <taxon>Anthophila</taxon>
        <taxon>Apidae</taxon>
        <taxon>Habropoda</taxon>
    </lineage>
</organism>
<evidence type="ECO:0000256" key="10">
    <source>
        <dbReference type="RuleBase" id="RU351113"/>
    </source>
</evidence>
<keyword evidence="12" id="KW-1185">Reference proteome</keyword>
<keyword evidence="8 10" id="KW-0675">Receptor</keyword>
<accession>A0A0L7QJ05</accession>
<dbReference type="Pfam" id="PF02949">
    <property type="entry name" value="7tm_6"/>
    <property type="match status" value="1"/>
</dbReference>
<dbReference type="EMBL" id="LHQN01020543">
    <property type="protein sequence ID" value="KOC58622.1"/>
    <property type="molecule type" value="Genomic_DNA"/>
</dbReference>
<dbReference type="OrthoDB" id="7552653at2759"/>
<evidence type="ECO:0000256" key="6">
    <source>
        <dbReference type="ARBA" id="ARBA00022989"/>
    </source>
</evidence>
<evidence type="ECO:0000256" key="1">
    <source>
        <dbReference type="ARBA" id="ARBA00004651"/>
    </source>
</evidence>
<dbReference type="GO" id="GO:0004984">
    <property type="term" value="F:olfactory receptor activity"/>
    <property type="evidence" value="ECO:0007669"/>
    <property type="project" value="InterPro"/>
</dbReference>
<feature type="transmembrane region" description="Helical" evidence="10">
    <location>
        <begin position="172"/>
        <end position="201"/>
    </location>
</feature>
<keyword evidence="3 10" id="KW-0716">Sensory transduction</keyword>
<dbReference type="Proteomes" id="UP000053825">
    <property type="component" value="Unassembled WGS sequence"/>
</dbReference>